<evidence type="ECO:0000313" key="3">
    <source>
        <dbReference type="Proteomes" id="UP000006903"/>
    </source>
</evidence>
<organism evidence="2 3">
    <name type="scientific">Desulfurococcus amylolyticus (strain DSM 18924 / JCM 16383 / VKM B-2413 / 1221n)</name>
    <name type="common">Desulfurococcus kamchatkensis</name>
    <dbReference type="NCBI Taxonomy" id="490899"/>
    <lineage>
        <taxon>Archaea</taxon>
        <taxon>Thermoproteota</taxon>
        <taxon>Thermoprotei</taxon>
        <taxon>Desulfurococcales</taxon>
        <taxon>Desulfurococcaceae</taxon>
        <taxon>Desulfurococcus</taxon>
    </lineage>
</organism>
<accession>B8D4L6</accession>
<keyword evidence="2" id="KW-0808">Transferase</keyword>
<dbReference type="GeneID" id="7171773"/>
<dbReference type="PANTHER" id="PTHR23088:SF27">
    <property type="entry name" value="DEAMINATED GLUTATHIONE AMIDASE"/>
    <property type="match status" value="1"/>
</dbReference>
<dbReference type="Proteomes" id="UP000006903">
    <property type="component" value="Chromosome"/>
</dbReference>
<dbReference type="eggNOG" id="arCOG00062">
    <property type="taxonomic scope" value="Archaea"/>
</dbReference>
<dbReference type="Gene3D" id="3.60.110.10">
    <property type="entry name" value="Carbon-nitrogen hydrolase"/>
    <property type="match status" value="1"/>
</dbReference>
<gene>
    <name evidence="2" type="ordered locus">DKAM_0721</name>
</gene>
<proteinExistence type="predicted"/>
<dbReference type="RefSeq" id="WP_012608388.1">
    <property type="nucleotide sequence ID" value="NC_011766.1"/>
</dbReference>
<feature type="domain" description="CN hydrolase" evidence="1">
    <location>
        <begin position="4"/>
        <end position="245"/>
    </location>
</feature>
<dbReference type="KEGG" id="dka:DKAM_0721"/>
<dbReference type="InterPro" id="IPR003010">
    <property type="entry name" value="C-N_Hydrolase"/>
</dbReference>
<dbReference type="PROSITE" id="PS01227">
    <property type="entry name" value="UPF0012"/>
    <property type="match status" value="1"/>
</dbReference>
<sequence>MSSITIGIVQAGFNDLPAENAGKAIDIVRKNYKEADIVVLPEYSMLNPLKIGDPRLVYSYSETPLTSRYLTEMAKLAGELGVFILVHFIEKTDTPPLTMSTSIIVTDRGEAIPVYSKMHLFDAYGFRESSFFKPGNVPGKIISIKGVKIGFTICYDLRFPELYRITALMGSEIIIVQAGWVKGPHKEEILDKLASIRAHENTVYIVLADQTGDMFVGRSGVFNPWGYRELDLGWREAYVEYTIDASLISEVREKLPVLQQSKNKWEIRLLMQ</sequence>
<dbReference type="AlphaFoldDB" id="B8D4L6"/>
<reference evidence="2 3" key="1">
    <citation type="journal article" date="2009" name="J. Bacteriol.">
        <title>Complete genome sequence of the anaerobic, protein-degrading hyperthermophilic crenarchaeon Desulfurococcus kamchatkensis.</title>
        <authorList>
            <person name="Ravin N.V."/>
            <person name="Mardanov A.V."/>
            <person name="Beletsky A.V."/>
            <person name="Kublanov I.V."/>
            <person name="Kolganova T.V."/>
            <person name="Lebedinsky A.V."/>
            <person name="Chernyh N.A."/>
            <person name="Bonch-Osmolovskaya E.A."/>
            <person name="Skryabin K.G."/>
        </authorList>
    </citation>
    <scope>NUCLEOTIDE SEQUENCE [LARGE SCALE GENOMIC DNA]</scope>
    <source>
        <strain evidence="3">DSM 18924 / JCM 16383 / VKM B-2413 / 1221n</strain>
    </source>
</reference>
<dbReference type="EMBL" id="CP001140">
    <property type="protein sequence ID" value="ACL11047.1"/>
    <property type="molecule type" value="Genomic_DNA"/>
</dbReference>
<dbReference type="PANTHER" id="PTHR23088">
    <property type="entry name" value="NITRILASE-RELATED"/>
    <property type="match status" value="1"/>
</dbReference>
<dbReference type="InterPro" id="IPR036526">
    <property type="entry name" value="C-N_Hydrolase_sf"/>
</dbReference>
<keyword evidence="2" id="KW-0449">Lipoprotein</keyword>
<dbReference type="GO" id="GO:0016746">
    <property type="term" value="F:acyltransferase activity"/>
    <property type="evidence" value="ECO:0007669"/>
    <property type="project" value="UniProtKB-KW"/>
</dbReference>
<dbReference type="Pfam" id="PF00795">
    <property type="entry name" value="CN_hydrolase"/>
    <property type="match status" value="1"/>
</dbReference>
<dbReference type="CDD" id="cd07581">
    <property type="entry name" value="nitrilase_3"/>
    <property type="match status" value="1"/>
</dbReference>
<dbReference type="HOGENOM" id="CLU_030130_1_2_2"/>
<dbReference type="InterPro" id="IPR001110">
    <property type="entry name" value="UPF0012_CS"/>
</dbReference>
<name>B8D4L6_DESA1</name>
<dbReference type="SUPFAM" id="SSF56317">
    <property type="entry name" value="Carbon-nitrogen hydrolase"/>
    <property type="match status" value="1"/>
</dbReference>
<evidence type="ECO:0000313" key="2">
    <source>
        <dbReference type="EMBL" id="ACL11047.1"/>
    </source>
</evidence>
<protein>
    <submittedName>
        <fullName evidence="2">Nitrilase/cyanide hydratase and apolipoprotein N-acyltransferase</fullName>
    </submittedName>
</protein>
<dbReference type="STRING" id="490899.DKAM_0721"/>
<dbReference type="PROSITE" id="PS50263">
    <property type="entry name" value="CN_HYDROLASE"/>
    <property type="match status" value="1"/>
</dbReference>
<evidence type="ECO:0000259" key="1">
    <source>
        <dbReference type="PROSITE" id="PS50263"/>
    </source>
</evidence>
<keyword evidence="2" id="KW-0012">Acyltransferase</keyword>